<dbReference type="Proteomes" id="UP001054945">
    <property type="component" value="Unassembled WGS sequence"/>
</dbReference>
<dbReference type="AlphaFoldDB" id="A0AAV4WYE1"/>
<organism evidence="1 2">
    <name type="scientific">Caerostris extrusa</name>
    <name type="common">Bark spider</name>
    <name type="synonym">Caerostris bankana</name>
    <dbReference type="NCBI Taxonomy" id="172846"/>
    <lineage>
        <taxon>Eukaryota</taxon>
        <taxon>Metazoa</taxon>
        <taxon>Ecdysozoa</taxon>
        <taxon>Arthropoda</taxon>
        <taxon>Chelicerata</taxon>
        <taxon>Arachnida</taxon>
        <taxon>Araneae</taxon>
        <taxon>Araneomorphae</taxon>
        <taxon>Entelegynae</taxon>
        <taxon>Araneoidea</taxon>
        <taxon>Araneidae</taxon>
        <taxon>Caerostris</taxon>
    </lineage>
</organism>
<evidence type="ECO:0000313" key="1">
    <source>
        <dbReference type="EMBL" id="GIY86775.1"/>
    </source>
</evidence>
<accession>A0AAV4WYE1</accession>
<reference evidence="1 2" key="1">
    <citation type="submission" date="2021-06" db="EMBL/GenBank/DDBJ databases">
        <title>Caerostris extrusa draft genome.</title>
        <authorList>
            <person name="Kono N."/>
            <person name="Arakawa K."/>
        </authorList>
    </citation>
    <scope>NUCLEOTIDE SEQUENCE [LARGE SCALE GENOMIC DNA]</scope>
</reference>
<sequence length="85" mass="9874">MRGGAQIIPKIAFTPKRRRRKKVSYFNFISHIVSRNPHSPKERLLLSVDDHLKAAFMGNVARNNTTALPNLRFTTLGFFLFRLLY</sequence>
<name>A0AAV4WYE1_CAEEX</name>
<gene>
    <name evidence="1" type="ORF">CEXT_187651</name>
</gene>
<protein>
    <submittedName>
        <fullName evidence="1">Uncharacterized protein</fullName>
    </submittedName>
</protein>
<comment type="caution">
    <text evidence="1">The sequence shown here is derived from an EMBL/GenBank/DDBJ whole genome shotgun (WGS) entry which is preliminary data.</text>
</comment>
<keyword evidence="2" id="KW-1185">Reference proteome</keyword>
<dbReference type="EMBL" id="BPLR01016839">
    <property type="protein sequence ID" value="GIY86775.1"/>
    <property type="molecule type" value="Genomic_DNA"/>
</dbReference>
<proteinExistence type="predicted"/>
<evidence type="ECO:0000313" key="2">
    <source>
        <dbReference type="Proteomes" id="UP001054945"/>
    </source>
</evidence>